<dbReference type="PANTHER" id="PTHR46056">
    <property type="entry name" value="LONG-CHAIN-ALCOHOL OXIDASE"/>
    <property type="match status" value="1"/>
</dbReference>
<organism evidence="7">
    <name type="scientific">uncultured Sphingomonadaceae bacterium</name>
    <dbReference type="NCBI Taxonomy" id="169976"/>
    <lineage>
        <taxon>Bacteria</taxon>
        <taxon>Pseudomonadati</taxon>
        <taxon>Pseudomonadota</taxon>
        <taxon>Alphaproteobacteria</taxon>
        <taxon>Sphingomonadales</taxon>
        <taxon>Sphingomonadaceae</taxon>
        <taxon>environmental samples</taxon>
    </lineage>
</organism>
<accession>A0A6J4SUY9</accession>
<dbReference type="SUPFAM" id="SSF51905">
    <property type="entry name" value="FAD/NAD(P)-binding domain"/>
    <property type="match status" value="1"/>
</dbReference>
<dbReference type="InterPro" id="IPR000172">
    <property type="entry name" value="GMC_OxRdtase_N"/>
</dbReference>
<reference evidence="7" key="1">
    <citation type="submission" date="2020-02" db="EMBL/GenBank/DDBJ databases">
        <authorList>
            <person name="Meier V. D."/>
        </authorList>
    </citation>
    <scope>NUCLEOTIDE SEQUENCE</scope>
    <source>
        <strain evidence="7">AVDCRST_MAG91</strain>
    </source>
</reference>
<dbReference type="InterPro" id="IPR036188">
    <property type="entry name" value="FAD/NAD-bd_sf"/>
</dbReference>
<evidence type="ECO:0000256" key="1">
    <source>
        <dbReference type="ARBA" id="ARBA00010790"/>
    </source>
</evidence>
<sequence>TSEAPNAAASQPFFQEGYGVRAACTNRGFCQAGCSTGAKASMDVTFIPLAAARGAEVREECFVTGFERAGSGAITAVVYDRGGAEERQPCRHVFLCAGAVESPRLLLINDMANGSGQVGRNFMAHTGVQLWGRFAEEVRPYKGIPGSLISEDTHRPAQADFAGGYLLQSIGVMPVTYAGEVARGQGLWGDALREHMRGYNHTAGINILGDCLPYDDNLLTLSDEVDDRGLPKPLIAFTAGDNEKRMTAHADRIMRDIWDAAGAEEVWTFPRYAHTIGTCRMGSRADDSVVDADCRAWDVPNLSICDNSVFPSALAVNPALTIMAVSLRTADRFLQSRGAVASKPAGR</sequence>
<comment type="similarity">
    <text evidence="1">Belongs to the GMC oxidoreductase family.</text>
</comment>
<protein>
    <submittedName>
        <fullName evidence="7">Glucose-methanol-choline (GMC) oxidoreductase:NAD binding site</fullName>
    </submittedName>
</protein>
<evidence type="ECO:0000313" key="7">
    <source>
        <dbReference type="EMBL" id="CAA9506060.1"/>
    </source>
</evidence>
<proteinExistence type="inferred from homology"/>
<evidence type="ECO:0000259" key="6">
    <source>
        <dbReference type="Pfam" id="PF05199"/>
    </source>
</evidence>
<dbReference type="Pfam" id="PF05199">
    <property type="entry name" value="GMC_oxred_C"/>
    <property type="match status" value="1"/>
</dbReference>
<evidence type="ECO:0000256" key="3">
    <source>
        <dbReference type="ARBA" id="ARBA00022827"/>
    </source>
</evidence>
<evidence type="ECO:0000256" key="2">
    <source>
        <dbReference type="ARBA" id="ARBA00022630"/>
    </source>
</evidence>
<dbReference type="PANTHER" id="PTHR46056:SF12">
    <property type="entry name" value="LONG-CHAIN-ALCOHOL OXIDASE"/>
    <property type="match status" value="1"/>
</dbReference>
<feature type="non-terminal residue" evidence="7">
    <location>
        <position position="1"/>
    </location>
</feature>
<gene>
    <name evidence="7" type="ORF">AVDCRST_MAG91-1346</name>
</gene>
<feature type="domain" description="Glucose-methanol-choline oxidoreductase C-terminal" evidence="6">
    <location>
        <begin position="213"/>
        <end position="325"/>
    </location>
</feature>
<name>A0A6J4SUY9_9SPHN</name>
<feature type="domain" description="Glucose-methanol-choline oxidoreductase N-terminal" evidence="5">
    <location>
        <begin position="24"/>
        <end position="126"/>
    </location>
</feature>
<dbReference type="InterPro" id="IPR007867">
    <property type="entry name" value="GMC_OxRtase_C"/>
</dbReference>
<evidence type="ECO:0000256" key="4">
    <source>
        <dbReference type="ARBA" id="ARBA00023002"/>
    </source>
</evidence>
<keyword evidence="2" id="KW-0285">Flavoprotein</keyword>
<keyword evidence="4" id="KW-0560">Oxidoreductase</keyword>
<dbReference type="Gene3D" id="3.50.50.60">
    <property type="entry name" value="FAD/NAD(P)-binding domain"/>
    <property type="match status" value="2"/>
</dbReference>
<dbReference type="AlphaFoldDB" id="A0A6J4SUY9"/>
<keyword evidence="3" id="KW-0274">FAD</keyword>
<dbReference type="EMBL" id="CADCVX010000268">
    <property type="protein sequence ID" value="CAA9506060.1"/>
    <property type="molecule type" value="Genomic_DNA"/>
</dbReference>
<dbReference type="SUPFAM" id="SSF54373">
    <property type="entry name" value="FAD-linked reductases, C-terminal domain"/>
    <property type="match status" value="1"/>
</dbReference>
<dbReference type="Pfam" id="PF00732">
    <property type="entry name" value="GMC_oxred_N"/>
    <property type="match status" value="1"/>
</dbReference>
<dbReference type="GO" id="GO:0050660">
    <property type="term" value="F:flavin adenine dinucleotide binding"/>
    <property type="evidence" value="ECO:0007669"/>
    <property type="project" value="InterPro"/>
</dbReference>
<dbReference type="GO" id="GO:0016614">
    <property type="term" value="F:oxidoreductase activity, acting on CH-OH group of donors"/>
    <property type="evidence" value="ECO:0007669"/>
    <property type="project" value="InterPro"/>
</dbReference>
<evidence type="ECO:0000259" key="5">
    <source>
        <dbReference type="Pfam" id="PF00732"/>
    </source>
</evidence>